<dbReference type="SUPFAM" id="SSF54427">
    <property type="entry name" value="NTF2-like"/>
    <property type="match status" value="1"/>
</dbReference>
<organism evidence="2 3">
    <name type="scientific">Sphingobium fontiphilum</name>
    <dbReference type="NCBI Taxonomy" id="944425"/>
    <lineage>
        <taxon>Bacteria</taxon>
        <taxon>Pseudomonadati</taxon>
        <taxon>Pseudomonadota</taxon>
        <taxon>Alphaproteobacteria</taxon>
        <taxon>Sphingomonadales</taxon>
        <taxon>Sphingomonadaceae</taxon>
        <taxon>Sphingobium</taxon>
    </lineage>
</organism>
<dbReference type="RefSeq" id="WP_183956597.1">
    <property type="nucleotide sequence ID" value="NZ_JACIEB010000011.1"/>
</dbReference>
<keyword evidence="3" id="KW-1185">Reference proteome</keyword>
<comment type="caution">
    <text evidence="2">The sequence shown here is derived from an EMBL/GenBank/DDBJ whole genome shotgun (WGS) entry which is preliminary data.</text>
</comment>
<proteinExistence type="predicted"/>
<dbReference type="EMBL" id="JACIEB010000011">
    <property type="protein sequence ID" value="MBB3983658.1"/>
    <property type="molecule type" value="Genomic_DNA"/>
</dbReference>
<protein>
    <recommendedName>
        <fullName evidence="1">SnoaL-like domain-containing protein</fullName>
    </recommendedName>
</protein>
<accession>A0A7W6GQL3</accession>
<evidence type="ECO:0000313" key="2">
    <source>
        <dbReference type="EMBL" id="MBB3983658.1"/>
    </source>
</evidence>
<name>A0A7W6GQL3_9SPHN</name>
<gene>
    <name evidence="2" type="ORF">GGR44_003355</name>
</gene>
<feature type="domain" description="SnoaL-like" evidence="1">
    <location>
        <begin position="11"/>
        <end position="108"/>
    </location>
</feature>
<sequence>MANSDGNKELVLRFMQAIVDGDVATLETIIHYDARWWINGIGDLDRAGLFNGLSALIAAKERTMVVTHAVAEGDHVAVEAVGEMVYDNDVYRNQYHNVFRIADGCIIEGREYMDTQAAAAFMARR</sequence>
<dbReference type="Pfam" id="PF12680">
    <property type="entry name" value="SnoaL_2"/>
    <property type="match status" value="1"/>
</dbReference>
<dbReference type="Proteomes" id="UP000552757">
    <property type="component" value="Unassembled WGS sequence"/>
</dbReference>
<dbReference type="InterPro" id="IPR032710">
    <property type="entry name" value="NTF2-like_dom_sf"/>
</dbReference>
<evidence type="ECO:0000313" key="3">
    <source>
        <dbReference type="Proteomes" id="UP000552757"/>
    </source>
</evidence>
<dbReference type="Gene3D" id="3.10.450.50">
    <property type="match status" value="1"/>
</dbReference>
<dbReference type="AlphaFoldDB" id="A0A7W6GQL3"/>
<reference evidence="2 3" key="1">
    <citation type="submission" date="2020-08" db="EMBL/GenBank/DDBJ databases">
        <title>Genomic Encyclopedia of Type Strains, Phase IV (KMG-IV): sequencing the most valuable type-strain genomes for metagenomic binning, comparative biology and taxonomic classification.</title>
        <authorList>
            <person name="Goeker M."/>
        </authorList>
    </citation>
    <scope>NUCLEOTIDE SEQUENCE [LARGE SCALE GENOMIC DNA]</scope>
    <source>
        <strain evidence="2 3">DSM 29348</strain>
    </source>
</reference>
<evidence type="ECO:0000259" key="1">
    <source>
        <dbReference type="Pfam" id="PF12680"/>
    </source>
</evidence>
<dbReference type="InterPro" id="IPR037401">
    <property type="entry name" value="SnoaL-like"/>
</dbReference>